<dbReference type="EMBL" id="RCWJ01000002">
    <property type="protein sequence ID" value="RLQ84364.1"/>
    <property type="molecule type" value="Genomic_DNA"/>
</dbReference>
<name>A0A3L7J1N4_9MICO</name>
<dbReference type="OrthoDB" id="4485313at2"/>
<evidence type="ECO:0000313" key="1">
    <source>
        <dbReference type="EMBL" id="RLQ84364.1"/>
    </source>
</evidence>
<comment type="caution">
    <text evidence="1">The sequence shown here is derived from an EMBL/GenBank/DDBJ whole genome shotgun (WGS) entry which is preliminary data.</text>
</comment>
<gene>
    <name evidence="1" type="ORF">D9V28_09205</name>
</gene>
<reference evidence="1 2" key="1">
    <citation type="submission" date="2018-10" db="EMBL/GenBank/DDBJ databases">
        <authorList>
            <person name="Li J."/>
        </authorList>
    </citation>
    <scope>NUCLEOTIDE SEQUENCE [LARGE SCALE GENOMIC DNA]</scope>
    <source>
        <strain evidence="1 2">ZD1-4</strain>
    </source>
</reference>
<dbReference type="RefSeq" id="WP_121659403.1">
    <property type="nucleotide sequence ID" value="NZ_BMEK01000002.1"/>
</dbReference>
<accession>A0A3L7J1N4</accession>
<dbReference type="AlphaFoldDB" id="A0A3L7J1N4"/>
<evidence type="ECO:0000313" key="2">
    <source>
        <dbReference type="Proteomes" id="UP000282460"/>
    </source>
</evidence>
<organism evidence="1 2">
    <name type="scientific">Mycetocola zhadangensis</name>
    <dbReference type="NCBI Taxonomy" id="1164595"/>
    <lineage>
        <taxon>Bacteria</taxon>
        <taxon>Bacillati</taxon>
        <taxon>Actinomycetota</taxon>
        <taxon>Actinomycetes</taxon>
        <taxon>Micrococcales</taxon>
        <taxon>Microbacteriaceae</taxon>
        <taxon>Mycetocola</taxon>
    </lineage>
</organism>
<keyword evidence="2" id="KW-1185">Reference proteome</keyword>
<dbReference type="Proteomes" id="UP000282460">
    <property type="component" value="Unassembled WGS sequence"/>
</dbReference>
<proteinExistence type="predicted"/>
<protein>
    <submittedName>
        <fullName evidence="1">Uncharacterized protein</fullName>
    </submittedName>
</protein>
<sequence length="270" mass="29533">MDTSVRGVVDAYYSQFFLRVGEDGRAYIPWGSPLGLVSGIEPGYVRLTAARHFGGVSAEAQIFSSPPALHPAWGDVVEFSITAGASVSIDPWDPGATGFSVPLTPGVTYRVRFTIVDGEIGSQQFLREPEAQPSELYLLQFWPEPFSEAAVLRNESPWAQYWVFGALAETIIPTLSAVPAPERAMALVDLAFQAHPDVAKRVRNGEERYQNGIIAYLQALQTATYHDPDFAYLRDDPQVHKLLIERYIASKCAGDAAARAAGQLEEKESG</sequence>